<keyword evidence="4 5" id="KW-0560">Oxidoreductase</keyword>
<organism evidence="7 8">
    <name type="scientific">Deinococcus petrolearius</name>
    <dbReference type="NCBI Taxonomy" id="1751295"/>
    <lineage>
        <taxon>Bacteria</taxon>
        <taxon>Thermotogati</taxon>
        <taxon>Deinococcota</taxon>
        <taxon>Deinococci</taxon>
        <taxon>Deinococcales</taxon>
        <taxon>Deinococcaceae</taxon>
        <taxon>Deinococcus</taxon>
    </lineage>
</organism>
<dbReference type="EC" id="1.7.1.13" evidence="5"/>
<evidence type="ECO:0000256" key="2">
    <source>
        <dbReference type="ARBA" id="ARBA00022785"/>
    </source>
</evidence>
<feature type="compositionally biased region" description="Polar residues" evidence="6">
    <location>
        <begin position="1"/>
        <end position="21"/>
    </location>
</feature>
<sequence>MTIQDQNPAQSPTQTQSQDQNGCAPANPGFDRRYDVQGLDAIDVAVLGTFPNVRDDDPVRYPGEPMQVEIVTDEFSPVCPWSGLPDFGRLEIKYLPRTSCVELKSLKYYLTSYRFVGIYHEHATRRVLADLVALLDPLSMEIRCDYGMRGGLNTICTVRYVAPDHTPAR</sequence>
<dbReference type="Pfam" id="PF14489">
    <property type="entry name" value="QueF"/>
    <property type="match status" value="1"/>
</dbReference>
<comment type="subcellular location">
    <subcellularLocation>
        <location evidence="5">Cytoplasm</location>
    </subcellularLocation>
</comment>
<keyword evidence="8" id="KW-1185">Reference proteome</keyword>
<feature type="region of interest" description="Disordered" evidence="6">
    <location>
        <begin position="1"/>
        <end position="29"/>
    </location>
</feature>
<evidence type="ECO:0000256" key="3">
    <source>
        <dbReference type="ARBA" id="ARBA00022857"/>
    </source>
</evidence>
<evidence type="ECO:0000256" key="4">
    <source>
        <dbReference type="ARBA" id="ARBA00023002"/>
    </source>
</evidence>
<dbReference type="InterPro" id="IPR050084">
    <property type="entry name" value="NADPH_dep_7-cyano-7-deazaG_red"/>
</dbReference>
<reference evidence="8" key="1">
    <citation type="journal article" date="2019" name="Int. J. Syst. Evol. Microbiol.">
        <title>The Global Catalogue of Microorganisms (GCM) 10K type strain sequencing project: providing services to taxonomists for standard genome sequencing and annotation.</title>
        <authorList>
            <consortium name="The Broad Institute Genomics Platform"/>
            <consortium name="The Broad Institute Genome Sequencing Center for Infectious Disease"/>
            <person name="Wu L."/>
            <person name="Ma J."/>
        </authorList>
    </citation>
    <scope>NUCLEOTIDE SEQUENCE [LARGE SCALE GENOMIC DNA]</scope>
    <source>
        <strain evidence="8">CGMCC 1.15053</strain>
    </source>
</reference>
<name>A0ABW1DM45_9DEIO</name>
<comment type="similarity">
    <text evidence="5">Belongs to the GTP cyclohydrolase I family. QueF type 1 subfamily.</text>
</comment>
<dbReference type="InterPro" id="IPR043133">
    <property type="entry name" value="GTP-CH-I_C/QueF"/>
</dbReference>
<dbReference type="HAMAP" id="MF_00818">
    <property type="entry name" value="QueF_type1"/>
    <property type="match status" value="1"/>
</dbReference>
<proteinExistence type="inferred from homology"/>
<dbReference type="RefSeq" id="WP_380051191.1">
    <property type="nucleotide sequence ID" value="NZ_JBHSOH010000032.1"/>
</dbReference>
<comment type="function">
    <text evidence="5">Catalyzes the NADPH-dependent reduction of 7-cyano-7-deazaguanine (preQ0) to 7-aminomethyl-7-deazaguanine (preQ1).</text>
</comment>
<evidence type="ECO:0000256" key="5">
    <source>
        <dbReference type="HAMAP-Rule" id="MF_00818"/>
    </source>
</evidence>
<comment type="pathway">
    <text evidence="5">tRNA modification; tRNA-queuosine biosynthesis.</text>
</comment>
<dbReference type="Gene3D" id="3.30.1130.10">
    <property type="match status" value="1"/>
</dbReference>
<dbReference type="GO" id="GO:0033739">
    <property type="term" value="F:preQ1 synthase activity"/>
    <property type="evidence" value="ECO:0007669"/>
    <property type="project" value="UniProtKB-EC"/>
</dbReference>
<comment type="catalytic activity">
    <reaction evidence="5">
        <text>7-aminomethyl-7-carbaguanine + 2 NADP(+) = 7-cyano-7-carbaguanine + 2 NADPH + 3 H(+)</text>
        <dbReference type="Rhea" id="RHEA:13409"/>
        <dbReference type="ChEBI" id="CHEBI:15378"/>
        <dbReference type="ChEBI" id="CHEBI:45075"/>
        <dbReference type="ChEBI" id="CHEBI:57783"/>
        <dbReference type="ChEBI" id="CHEBI:58349"/>
        <dbReference type="ChEBI" id="CHEBI:58703"/>
        <dbReference type="EC" id="1.7.1.13"/>
    </reaction>
</comment>
<accession>A0ABW1DM45</accession>
<evidence type="ECO:0000256" key="6">
    <source>
        <dbReference type="SAM" id="MobiDB-lite"/>
    </source>
</evidence>
<evidence type="ECO:0000256" key="1">
    <source>
        <dbReference type="ARBA" id="ARBA00022490"/>
    </source>
</evidence>
<dbReference type="InterPro" id="IPR029500">
    <property type="entry name" value="QueF"/>
</dbReference>
<feature type="active site" description="Thioimide intermediate" evidence="5">
    <location>
        <position position="79"/>
    </location>
</feature>
<dbReference type="NCBIfam" id="TIGR03139">
    <property type="entry name" value="QueF-II"/>
    <property type="match status" value="1"/>
</dbReference>
<keyword evidence="3 5" id="KW-0521">NADP</keyword>
<dbReference type="PANTHER" id="PTHR34354:SF1">
    <property type="entry name" value="NADPH-DEPENDENT 7-CYANO-7-DEAZAGUANINE REDUCTASE"/>
    <property type="match status" value="1"/>
</dbReference>
<evidence type="ECO:0000313" key="7">
    <source>
        <dbReference type="EMBL" id="MFC5849773.1"/>
    </source>
</evidence>
<dbReference type="SUPFAM" id="SSF55620">
    <property type="entry name" value="Tetrahydrobiopterin biosynthesis enzymes-like"/>
    <property type="match status" value="1"/>
</dbReference>
<dbReference type="InterPro" id="IPR016856">
    <property type="entry name" value="QueF_type1"/>
</dbReference>
<feature type="active site" description="Proton donor" evidence="5">
    <location>
        <position position="86"/>
    </location>
</feature>
<dbReference type="Proteomes" id="UP001595979">
    <property type="component" value="Unassembled WGS sequence"/>
</dbReference>
<protein>
    <recommendedName>
        <fullName evidence="5">NADPH-dependent 7-cyano-7-deazaguanine reductase</fullName>
        <ecNumber evidence="5">1.7.1.13</ecNumber>
    </recommendedName>
    <alternativeName>
        <fullName evidence="5">7-cyano-7-carbaguanine reductase</fullName>
    </alternativeName>
    <alternativeName>
        <fullName evidence="5">NADPH-dependent nitrile oxidoreductase</fullName>
    </alternativeName>
    <alternativeName>
        <fullName evidence="5">PreQ(0) reductase</fullName>
    </alternativeName>
</protein>
<dbReference type="EMBL" id="JBHSOH010000032">
    <property type="protein sequence ID" value="MFC5849773.1"/>
    <property type="molecule type" value="Genomic_DNA"/>
</dbReference>
<keyword evidence="2 5" id="KW-0671">Queuosine biosynthesis</keyword>
<feature type="binding site" evidence="5">
    <location>
        <begin position="101"/>
        <end position="103"/>
    </location>
    <ligand>
        <name>substrate</name>
    </ligand>
</feature>
<feature type="binding site" evidence="5">
    <location>
        <begin position="120"/>
        <end position="121"/>
    </location>
    <ligand>
        <name>substrate</name>
    </ligand>
</feature>
<keyword evidence="1 5" id="KW-0963">Cytoplasm</keyword>
<comment type="caution">
    <text evidence="7">The sequence shown here is derived from an EMBL/GenBank/DDBJ whole genome shotgun (WGS) entry which is preliminary data.</text>
</comment>
<dbReference type="PANTHER" id="PTHR34354">
    <property type="entry name" value="NADPH-DEPENDENT 7-CYANO-7-DEAZAGUANINE REDUCTASE"/>
    <property type="match status" value="1"/>
</dbReference>
<gene>
    <name evidence="5 7" type="primary">queF</name>
    <name evidence="7" type="ORF">ACFPQ6_15830</name>
</gene>
<evidence type="ECO:0000313" key="8">
    <source>
        <dbReference type="Proteomes" id="UP001595979"/>
    </source>
</evidence>